<feature type="signal peptide" evidence="1">
    <location>
        <begin position="1"/>
        <end position="20"/>
    </location>
</feature>
<reference evidence="2" key="1">
    <citation type="submission" date="2014-09" db="EMBL/GenBank/DDBJ databases">
        <authorList>
            <person name="Magalhaes I.L.F."/>
            <person name="Oliveira U."/>
            <person name="Santos F.R."/>
            <person name="Vidigal T.H.D.A."/>
            <person name="Brescovit A.D."/>
            <person name="Santos A.J."/>
        </authorList>
    </citation>
    <scope>NUCLEOTIDE SEQUENCE</scope>
    <source>
        <tissue evidence="2">Shoot tissue taken approximately 20 cm above the soil surface</tissue>
    </source>
</reference>
<protein>
    <submittedName>
        <fullName evidence="2">Uncharacterized protein</fullName>
    </submittedName>
</protein>
<feature type="chain" id="PRO_5002045158" evidence="1">
    <location>
        <begin position="21"/>
        <end position="68"/>
    </location>
</feature>
<reference evidence="2" key="2">
    <citation type="journal article" date="2015" name="Data Brief">
        <title>Shoot transcriptome of the giant reed, Arundo donax.</title>
        <authorList>
            <person name="Barrero R.A."/>
            <person name="Guerrero F.D."/>
            <person name="Moolhuijzen P."/>
            <person name="Goolsby J.A."/>
            <person name="Tidwell J."/>
            <person name="Bellgard S.E."/>
            <person name="Bellgard M.I."/>
        </authorList>
    </citation>
    <scope>NUCLEOTIDE SEQUENCE</scope>
    <source>
        <tissue evidence="2">Shoot tissue taken approximately 20 cm above the soil surface</tissue>
    </source>
</reference>
<sequence length="68" mass="7224">MAVPLLLLLLLAMFTGSGELRICSSAPLIPLPVLSLLSHFVCFTPGHLLLQIYCSCAPAACKCKLRPG</sequence>
<name>A0A0A9DXV5_ARUDO</name>
<keyword evidence="1" id="KW-0732">Signal</keyword>
<dbReference type="EMBL" id="GBRH01205304">
    <property type="protein sequence ID" value="JAD92591.1"/>
    <property type="molecule type" value="Transcribed_RNA"/>
</dbReference>
<organism evidence="2">
    <name type="scientific">Arundo donax</name>
    <name type="common">Giant reed</name>
    <name type="synonym">Donax arundinaceus</name>
    <dbReference type="NCBI Taxonomy" id="35708"/>
    <lineage>
        <taxon>Eukaryota</taxon>
        <taxon>Viridiplantae</taxon>
        <taxon>Streptophyta</taxon>
        <taxon>Embryophyta</taxon>
        <taxon>Tracheophyta</taxon>
        <taxon>Spermatophyta</taxon>
        <taxon>Magnoliopsida</taxon>
        <taxon>Liliopsida</taxon>
        <taxon>Poales</taxon>
        <taxon>Poaceae</taxon>
        <taxon>PACMAD clade</taxon>
        <taxon>Arundinoideae</taxon>
        <taxon>Arundineae</taxon>
        <taxon>Arundo</taxon>
    </lineage>
</organism>
<accession>A0A0A9DXV5</accession>
<evidence type="ECO:0000313" key="2">
    <source>
        <dbReference type="EMBL" id="JAD92591.1"/>
    </source>
</evidence>
<dbReference type="AlphaFoldDB" id="A0A0A9DXV5"/>
<evidence type="ECO:0000256" key="1">
    <source>
        <dbReference type="SAM" id="SignalP"/>
    </source>
</evidence>
<proteinExistence type="predicted"/>